<dbReference type="Gene3D" id="1.50.10.20">
    <property type="match status" value="1"/>
</dbReference>
<dbReference type="SMART" id="SM01360">
    <property type="entry name" value="A2M"/>
    <property type="match status" value="1"/>
</dbReference>
<dbReference type="Pfam" id="PF07678">
    <property type="entry name" value="TED_complement"/>
    <property type="match status" value="1"/>
</dbReference>
<dbReference type="Gene3D" id="2.40.50.120">
    <property type="match status" value="1"/>
</dbReference>
<dbReference type="SUPFAM" id="SSF49410">
    <property type="entry name" value="Alpha-macroglobulin receptor domain"/>
    <property type="match status" value="1"/>
</dbReference>
<dbReference type="SUPFAM" id="SSF48239">
    <property type="entry name" value="Terpenoid cyclases/Protein prenyltransferases"/>
    <property type="match status" value="1"/>
</dbReference>
<dbReference type="SUPFAM" id="SSF50242">
    <property type="entry name" value="TIMP-like"/>
    <property type="match status" value="1"/>
</dbReference>
<organism evidence="4 5">
    <name type="scientific">Biomphalaria glabrata</name>
    <name type="common">Bloodfluke planorb</name>
    <name type="synonym">Freshwater snail</name>
    <dbReference type="NCBI Taxonomy" id="6526"/>
    <lineage>
        <taxon>Eukaryota</taxon>
        <taxon>Metazoa</taxon>
        <taxon>Spiralia</taxon>
        <taxon>Lophotrochozoa</taxon>
        <taxon>Mollusca</taxon>
        <taxon>Gastropoda</taxon>
        <taxon>Heterobranchia</taxon>
        <taxon>Euthyneura</taxon>
        <taxon>Panpulmonata</taxon>
        <taxon>Hygrophila</taxon>
        <taxon>Lymnaeoidea</taxon>
        <taxon>Planorbidae</taxon>
        <taxon>Biomphalaria</taxon>
    </lineage>
</organism>
<dbReference type="InterPro" id="IPR036595">
    <property type="entry name" value="A-macroglobulin_rcpt-bd_sf"/>
</dbReference>
<dbReference type="Gene3D" id="6.20.50.160">
    <property type="match status" value="1"/>
</dbReference>
<dbReference type="InterPro" id="IPR013783">
    <property type="entry name" value="Ig-like_fold"/>
</dbReference>
<dbReference type="InterPro" id="IPR008930">
    <property type="entry name" value="Terpenoid_cyclase/PrenylTrfase"/>
</dbReference>
<dbReference type="EnsemblMetazoa" id="BGLB025256-RA">
    <property type="protein sequence ID" value="BGLB025256-PA"/>
    <property type="gene ID" value="BGLB025256"/>
</dbReference>
<dbReference type="Gene3D" id="2.60.40.690">
    <property type="entry name" value="Alpha-macroglobulin, receptor-binding domain"/>
    <property type="match status" value="1"/>
</dbReference>
<dbReference type="InterPro" id="IPR001599">
    <property type="entry name" value="Macroglobln_a2"/>
</dbReference>
<dbReference type="Gene3D" id="2.60.40.10">
    <property type="entry name" value="Immunoglobulins"/>
    <property type="match status" value="1"/>
</dbReference>
<dbReference type="PANTHER" id="PTHR11412">
    <property type="entry name" value="MACROGLOBULIN / COMPLEMENT"/>
    <property type="match status" value="1"/>
</dbReference>
<protein>
    <recommendedName>
        <fullName evidence="6">NTR domain-containing protein</fullName>
    </recommendedName>
</protein>
<evidence type="ECO:0000259" key="2">
    <source>
        <dbReference type="SMART" id="SM01360"/>
    </source>
</evidence>
<dbReference type="Gene3D" id="2.60.40.1930">
    <property type="match status" value="1"/>
</dbReference>
<proteinExistence type="predicted"/>
<dbReference type="GO" id="GO:0005615">
    <property type="term" value="C:extracellular space"/>
    <property type="evidence" value="ECO:0007669"/>
    <property type="project" value="InterPro"/>
</dbReference>
<gene>
    <name evidence="4" type="primary">106053324</name>
</gene>
<dbReference type="GO" id="GO:0004866">
    <property type="term" value="F:endopeptidase inhibitor activity"/>
    <property type="evidence" value="ECO:0007669"/>
    <property type="project" value="InterPro"/>
</dbReference>
<dbReference type="InterPro" id="IPR011625">
    <property type="entry name" value="A2M_N_BRD"/>
</dbReference>
<dbReference type="InterPro" id="IPR009048">
    <property type="entry name" value="A-macroglobulin_rcpt-bd"/>
</dbReference>
<dbReference type="VEuPathDB" id="VectorBase:BGLAX_045760"/>
<dbReference type="VEuPathDB" id="VectorBase:BGLB025256"/>
<dbReference type="Gene3D" id="2.20.130.20">
    <property type="match status" value="1"/>
</dbReference>
<reference evidence="4" key="1">
    <citation type="submission" date="2020-05" db="UniProtKB">
        <authorList>
            <consortium name="EnsemblMetazoa"/>
        </authorList>
    </citation>
    <scope>IDENTIFICATION</scope>
    <source>
        <strain evidence="4">BB02</strain>
    </source>
</reference>
<dbReference type="Pfam" id="PF00207">
    <property type="entry name" value="A2M"/>
    <property type="match status" value="1"/>
</dbReference>
<dbReference type="Pfam" id="PF07677">
    <property type="entry name" value="A2M_recep"/>
    <property type="match status" value="1"/>
</dbReference>
<dbReference type="SMART" id="SM01359">
    <property type="entry name" value="A2M_N_2"/>
    <property type="match status" value="1"/>
</dbReference>
<dbReference type="InterPro" id="IPR011626">
    <property type="entry name" value="Alpha-macroglobulin_TED"/>
</dbReference>
<evidence type="ECO:0000313" key="4">
    <source>
        <dbReference type="EnsemblMetazoa" id="BGLB025256-PA"/>
    </source>
</evidence>
<evidence type="ECO:0008006" key="6">
    <source>
        <dbReference type="Google" id="ProtNLM"/>
    </source>
</evidence>
<dbReference type="Gene3D" id="2.60.120.1540">
    <property type="match status" value="1"/>
</dbReference>
<dbReference type="Proteomes" id="UP000076420">
    <property type="component" value="Unassembled WGS sequence"/>
</dbReference>
<name>A0A2C9KZL0_BIOGL</name>
<dbReference type="PANTHER" id="PTHR11412:SF166">
    <property type="entry name" value="NTR DOMAIN-CONTAINING PROTEIN"/>
    <property type="match status" value="1"/>
</dbReference>
<sequence>MYGKLSMEVQIPLNADRVIFSAIVMDFAKIKFNEYILNVSKLASDINEYIVISMPTPIQKIQRGEVILNYTKPRNLLDKITVLVIAKGYVIYTLKNITKNNNGSSTIYLPTSLRGDASPSMRIVAYYWTMGEIIMDSLFIEAPVKYCVEELYVNKGGLFSTTPLKPKDKLNIDLRGGSNMRVGLVAVDKAVLLLNDKQTLTRKLLFNELEKHDQGTHKNNGTFEEILKSNGLQYIFLDTVQVESDDPPPIGTVKEDGFDETDSFIAMQQALPPQTVRSYFPESWMFEEHVLPKSGFLRLSWPLPDSITTWSVLVVGVSANRGVCVSEPVDQIAMKMFFADVHVPYKATRLEEVKVKIAIYNFYNYTLAVQGTVTSEPGLCISSNSSQIFNSGTSLKTLTFSMNIAAFQTASEIIKVIPLKVGELGLLVHVKSQKDEDIVKKTLHVVYMKKKRLDLNSNKKKGKNENSILPPTGRLYWSDSVIDNPPRQPIWYHQGATAAAIEATSYALLVFLDHSMIKEEAIADWLVAQRNPSGAFIGAMDSTVAIQALTKYSQKRYVLSGNAVFLRGNITSDITRSRNHLHSFKFTEENATSPASVKNVPVGQVLEVFTEGQGLGQMHVNVEYNIPIEKNLQCHYNVTVEIKPIQYMPSSVNTSPLCQYCNIGCPANLRARKEISDVSPIIRIGRARSNLSKRRAVRSSSHSKKVYCFHVCLRFIRTEGNVPINIKMDMLSGFKPVASDLELIKSGPNVLHVEFQAGTETLVIQLSKVDTESPSCFGFRVVDDEEVERKVPAALIIQQVGHPVPSCTLEYHLPDSLESLKVFCADFSHINRGECRCYSGLCSKCRPTHANELDLDKTKKLVCKKEIAYQLRLGDVQDKIHWMEIDARVLSLNKTGSHKLEAGDTIKMMSPTPLKIYRYLLDENAEFLHVEKPGVPSTSSLVPPVPFPYLQQALSKDNVCRA</sequence>
<feature type="domain" description="Alpha-2-macroglobulin bait region" evidence="1">
    <location>
        <begin position="52"/>
        <end position="194"/>
    </location>
</feature>
<evidence type="ECO:0000259" key="1">
    <source>
        <dbReference type="SMART" id="SM01359"/>
    </source>
</evidence>
<feature type="domain" description="Alpha-2-macroglobulin" evidence="2">
    <location>
        <begin position="283"/>
        <end position="373"/>
    </location>
</feature>
<feature type="domain" description="Alpha-macroglobulin receptor-binding" evidence="3">
    <location>
        <begin position="724"/>
        <end position="811"/>
    </location>
</feature>
<dbReference type="KEGG" id="bgt:106053324"/>
<dbReference type="Pfam" id="PF07703">
    <property type="entry name" value="A2M_BRD"/>
    <property type="match status" value="1"/>
</dbReference>
<dbReference type="OrthoDB" id="6359008at2759"/>
<dbReference type="InterPro" id="IPR050473">
    <property type="entry name" value="A2M/Complement_sys"/>
</dbReference>
<accession>A0A2C9KZL0</accession>
<dbReference type="InterPro" id="IPR008993">
    <property type="entry name" value="TIMP-like_OB-fold"/>
</dbReference>
<dbReference type="SMART" id="SM01361">
    <property type="entry name" value="A2M_recep"/>
    <property type="match status" value="1"/>
</dbReference>
<dbReference type="AlphaFoldDB" id="A0A2C9KZL0"/>
<evidence type="ECO:0000259" key="3">
    <source>
        <dbReference type="SMART" id="SM01361"/>
    </source>
</evidence>
<dbReference type="STRING" id="6526.A0A2C9KZL0"/>
<evidence type="ECO:0000313" key="5">
    <source>
        <dbReference type="Proteomes" id="UP000076420"/>
    </source>
</evidence>